<reference evidence="2 3" key="1">
    <citation type="journal article" date="2021" name="Sci. Rep.">
        <title>Chromosome anchoring in Senegalese sole (Solea senegalensis) reveals sex-associated markers and genome rearrangements in flatfish.</title>
        <authorList>
            <person name="Guerrero-Cozar I."/>
            <person name="Gomez-Garrido J."/>
            <person name="Berbel C."/>
            <person name="Martinez-Blanch J.F."/>
            <person name="Alioto T."/>
            <person name="Claros M.G."/>
            <person name="Gagnaire P.A."/>
            <person name="Manchado M."/>
        </authorList>
    </citation>
    <scope>NUCLEOTIDE SEQUENCE [LARGE SCALE GENOMIC DNA]</scope>
    <source>
        <strain evidence="2">Sse05_10M</strain>
    </source>
</reference>
<keyword evidence="3" id="KW-1185">Reference proteome</keyword>
<evidence type="ECO:0000313" key="2">
    <source>
        <dbReference type="EMBL" id="KAG7500000.1"/>
    </source>
</evidence>
<gene>
    <name evidence="2" type="ORF">JOB18_005246</name>
</gene>
<evidence type="ECO:0000256" key="1">
    <source>
        <dbReference type="SAM" id="Phobius"/>
    </source>
</evidence>
<protein>
    <submittedName>
        <fullName evidence="2">Uncharacterized protein</fullName>
    </submittedName>
</protein>
<keyword evidence="1" id="KW-1133">Transmembrane helix</keyword>
<dbReference type="Proteomes" id="UP000693946">
    <property type="component" value="Linkage Group LG20"/>
</dbReference>
<keyword evidence="1" id="KW-0812">Transmembrane</keyword>
<name>A0AAV6R4P6_SOLSE</name>
<sequence>MRVRGNSPGERAKLSASSLVFITSLICVGLYLRFVQLISRIDGADWARGPGRGSPSQTVEKWYTGPDAGVREDLIWNVKMLQTCVPTPHCMRVLKDLDFEAGEDQVDHLMAALAFE</sequence>
<proteinExistence type="predicted"/>
<dbReference type="EMBL" id="JAGKHQ010000013">
    <property type="protein sequence ID" value="KAG7500000.1"/>
    <property type="molecule type" value="Genomic_DNA"/>
</dbReference>
<keyword evidence="1" id="KW-0472">Membrane</keyword>
<accession>A0AAV6R4P6</accession>
<evidence type="ECO:0000313" key="3">
    <source>
        <dbReference type="Proteomes" id="UP000693946"/>
    </source>
</evidence>
<dbReference type="AlphaFoldDB" id="A0AAV6R4P6"/>
<feature type="transmembrane region" description="Helical" evidence="1">
    <location>
        <begin position="12"/>
        <end position="32"/>
    </location>
</feature>
<comment type="caution">
    <text evidence="2">The sequence shown here is derived from an EMBL/GenBank/DDBJ whole genome shotgun (WGS) entry which is preliminary data.</text>
</comment>
<organism evidence="2 3">
    <name type="scientific">Solea senegalensis</name>
    <name type="common">Senegalese sole</name>
    <dbReference type="NCBI Taxonomy" id="28829"/>
    <lineage>
        <taxon>Eukaryota</taxon>
        <taxon>Metazoa</taxon>
        <taxon>Chordata</taxon>
        <taxon>Craniata</taxon>
        <taxon>Vertebrata</taxon>
        <taxon>Euteleostomi</taxon>
        <taxon>Actinopterygii</taxon>
        <taxon>Neopterygii</taxon>
        <taxon>Teleostei</taxon>
        <taxon>Neoteleostei</taxon>
        <taxon>Acanthomorphata</taxon>
        <taxon>Carangaria</taxon>
        <taxon>Pleuronectiformes</taxon>
        <taxon>Pleuronectoidei</taxon>
        <taxon>Soleidae</taxon>
        <taxon>Solea</taxon>
    </lineage>
</organism>